<keyword evidence="3" id="KW-1185">Reference proteome</keyword>
<dbReference type="Proteomes" id="UP000800040">
    <property type="component" value="Unassembled WGS sequence"/>
</dbReference>
<evidence type="ECO:0000313" key="2">
    <source>
        <dbReference type="EMBL" id="KAF1837468.1"/>
    </source>
</evidence>
<name>A0A6A5KK05_9PLEO</name>
<dbReference type="EMBL" id="ML975261">
    <property type="protein sequence ID" value="KAF1837468.1"/>
    <property type="molecule type" value="Genomic_DNA"/>
</dbReference>
<dbReference type="AlphaFoldDB" id="A0A6A5KK05"/>
<gene>
    <name evidence="2" type="ORF">BDW02DRAFT_565942</name>
</gene>
<feature type="region of interest" description="Disordered" evidence="1">
    <location>
        <begin position="29"/>
        <end position="56"/>
    </location>
</feature>
<accession>A0A6A5KK05</accession>
<sequence length="56" mass="6345">MGRPEQRKRRTPAHRRWPLAARFFPLLLRTSSPGPRASRPDCRPFAGPHTGDGLVL</sequence>
<proteinExistence type="predicted"/>
<reference evidence="2" key="1">
    <citation type="submission" date="2020-01" db="EMBL/GenBank/DDBJ databases">
        <authorList>
            <consortium name="DOE Joint Genome Institute"/>
            <person name="Haridas S."/>
            <person name="Albert R."/>
            <person name="Binder M."/>
            <person name="Bloem J."/>
            <person name="Labutti K."/>
            <person name="Salamov A."/>
            <person name="Andreopoulos B."/>
            <person name="Baker S.E."/>
            <person name="Barry K."/>
            <person name="Bills G."/>
            <person name="Bluhm B.H."/>
            <person name="Cannon C."/>
            <person name="Castanera R."/>
            <person name="Culley D.E."/>
            <person name="Daum C."/>
            <person name="Ezra D."/>
            <person name="Gonzalez J.B."/>
            <person name="Henrissat B."/>
            <person name="Kuo A."/>
            <person name="Liang C."/>
            <person name="Lipzen A."/>
            <person name="Lutzoni F."/>
            <person name="Magnuson J."/>
            <person name="Mondo S."/>
            <person name="Nolan M."/>
            <person name="Ohm R."/>
            <person name="Pangilinan J."/>
            <person name="Park H.-J."/>
            <person name="Ramirez L."/>
            <person name="Alfaro M."/>
            <person name="Sun H."/>
            <person name="Tritt A."/>
            <person name="Yoshinaga Y."/>
            <person name="Zwiers L.-H."/>
            <person name="Turgeon B.G."/>
            <person name="Goodwin S.B."/>
            <person name="Spatafora J.W."/>
            <person name="Crous P.W."/>
            <person name="Grigoriev I.V."/>
        </authorList>
    </citation>
    <scope>NUCLEOTIDE SEQUENCE</scope>
    <source>
        <strain evidence="2">P77</strain>
    </source>
</reference>
<organism evidence="2 3">
    <name type="scientific">Decorospora gaudefroyi</name>
    <dbReference type="NCBI Taxonomy" id="184978"/>
    <lineage>
        <taxon>Eukaryota</taxon>
        <taxon>Fungi</taxon>
        <taxon>Dikarya</taxon>
        <taxon>Ascomycota</taxon>
        <taxon>Pezizomycotina</taxon>
        <taxon>Dothideomycetes</taxon>
        <taxon>Pleosporomycetidae</taxon>
        <taxon>Pleosporales</taxon>
        <taxon>Pleosporineae</taxon>
        <taxon>Pleosporaceae</taxon>
        <taxon>Decorospora</taxon>
    </lineage>
</organism>
<protein>
    <submittedName>
        <fullName evidence="2">Uncharacterized protein</fullName>
    </submittedName>
</protein>
<evidence type="ECO:0000256" key="1">
    <source>
        <dbReference type="SAM" id="MobiDB-lite"/>
    </source>
</evidence>
<evidence type="ECO:0000313" key="3">
    <source>
        <dbReference type="Proteomes" id="UP000800040"/>
    </source>
</evidence>